<sequence length="67" mass="7199">MSTTHGALTQQLKEKLGKKFNPSARYTIIEPGTNNTVGALAAANSNPLRKKVATLADGSVVFEKVWQ</sequence>
<organism evidence="1">
    <name type="scientific">marine sediment metagenome</name>
    <dbReference type="NCBI Taxonomy" id="412755"/>
    <lineage>
        <taxon>unclassified sequences</taxon>
        <taxon>metagenomes</taxon>
        <taxon>ecological metagenomes</taxon>
    </lineage>
</organism>
<dbReference type="EMBL" id="LAZR01027478">
    <property type="protein sequence ID" value="KKL65614.1"/>
    <property type="molecule type" value="Genomic_DNA"/>
</dbReference>
<comment type="caution">
    <text evidence="1">The sequence shown here is derived from an EMBL/GenBank/DDBJ whole genome shotgun (WGS) entry which is preliminary data.</text>
</comment>
<gene>
    <name evidence="1" type="ORF">LCGC14_2153210</name>
</gene>
<reference evidence="1" key="1">
    <citation type="journal article" date="2015" name="Nature">
        <title>Complex archaea that bridge the gap between prokaryotes and eukaryotes.</title>
        <authorList>
            <person name="Spang A."/>
            <person name="Saw J.H."/>
            <person name="Jorgensen S.L."/>
            <person name="Zaremba-Niedzwiedzka K."/>
            <person name="Martijn J."/>
            <person name="Lind A.E."/>
            <person name="van Eijk R."/>
            <person name="Schleper C."/>
            <person name="Guy L."/>
            <person name="Ettema T.J."/>
        </authorList>
    </citation>
    <scope>NUCLEOTIDE SEQUENCE</scope>
</reference>
<proteinExistence type="predicted"/>
<accession>A0A0F9DV42</accession>
<protein>
    <submittedName>
        <fullName evidence="1">Uncharacterized protein</fullName>
    </submittedName>
</protein>
<evidence type="ECO:0000313" key="1">
    <source>
        <dbReference type="EMBL" id="KKL65614.1"/>
    </source>
</evidence>
<name>A0A0F9DV42_9ZZZZ</name>
<dbReference type="AlphaFoldDB" id="A0A0F9DV42"/>